<sequence>MKVVVVTKRTKLVIYRTLIKPILTYASKTWTMTKSDEERLKCFESKILRPYLWRCTQGRIISQTL</sequence>
<organism evidence="1 2">
    <name type="scientific">Diabrotica balteata</name>
    <name type="common">Banded cucumber beetle</name>
    <dbReference type="NCBI Taxonomy" id="107213"/>
    <lineage>
        <taxon>Eukaryota</taxon>
        <taxon>Metazoa</taxon>
        <taxon>Ecdysozoa</taxon>
        <taxon>Arthropoda</taxon>
        <taxon>Hexapoda</taxon>
        <taxon>Insecta</taxon>
        <taxon>Pterygota</taxon>
        <taxon>Neoptera</taxon>
        <taxon>Endopterygota</taxon>
        <taxon>Coleoptera</taxon>
        <taxon>Polyphaga</taxon>
        <taxon>Cucujiformia</taxon>
        <taxon>Chrysomeloidea</taxon>
        <taxon>Chrysomelidae</taxon>
        <taxon>Galerucinae</taxon>
        <taxon>Diabroticina</taxon>
        <taxon>Diabroticites</taxon>
        <taxon>Diabrotica</taxon>
    </lineage>
</organism>
<gene>
    <name evidence="1" type="ORF">DIABBA_LOCUS13129</name>
</gene>
<accession>A0A9N9TCP5</accession>
<evidence type="ECO:0000313" key="1">
    <source>
        <dbReference type="EMBL" id="CAG9840489.1"/>
    </source>
</evidence>
<dbReference type="Proteomes" id="UP001153709">
    <property type="component" value="Chromosome 9"/>
</dbReference>
<dbReference type="OrthoDB" id="410404at2759"/>
<dbReference type="EMBL" id="OU898284">
    <property type="protein sequence ID" value="CAG9840489.1"/>
    <property type="molecule type" value="Genomic_DNA"/>
</dbReference>
<protein>
    <submittedName>
        <fullName evidence="1">Uncharacterized protein</fullName>
    </submittedName>
</protein>
<reference evidence="1" key="1">
    <citation type="submission" date="2022-01" db="EMBL/GenBank/DDBJ databases">
        <authorList>
            <person name="King R."/>
        </authorList>
    </citation>
    <scope>NUCLEOTIDE SEQUENCE</scope>
</reference>
<name>A0A9N9TCP5_DIABA</name>
<evidence type="ECO:0000313" key="2">
    <source>
        <dbReference type="Proteomes" id="UP001153709"/>
    </source>
</evidence>
<proteinExistence type="predicted"/>
<keyword evidence="2" id="KW-1185">Reference proteome</keyword>
<dbReference type="AlphaFoldDB" id="A0A9N9TCP5"/>